<organism evidence="2 3">
    <name type="scientific">Parnassius apollo</name>
    <name type="common">Apollo butterfly</name>
    <name type="synonym">Papilio apollo</name>
    <dbReference type="NCBI Taxonomy" id="110799"/>
    <lineage>
        <taxon>Eukaryota</taxon>
        <taxon>Metazoa</taxon>
        <taxon>Ecdysozoa</taxon>
        <taxon>Arthropoda</taxon>
        <taxon>Hexapoda</taxon>
        <taxon>Insecta</taxon>
        <taxon>Pterygota</taxon>
        <taxon>Neoptera</taxon>
        <taxon>Endopterygota</taxon>
        <taxon>Lepidoptera</taxon>
        <taxon>Glossata</taxon>
        <taxon>Ditrysia</taxon>
        <taxon>Papilionoidea</taxon>
        <taxon>Papilionidae</taxon>
        <taxon>Parnassiinae</taxon>
        <taxon>Parnassini</taxon>
        <taxon>Parnassius</taxon>
        <taxon>Parnassius</taxon>
    </lineage>
</organism>
<name>A0A8S3XCR1_PARAO</name>
<dbReference type="OrthoDB" id="6357684at2759"/>
<evidence type="ECO:0000313" key="2">
    <source>
        <dbReference type="EMBL" id="CAG5012297.1"/>
    </source>
</evidence>
<sequence length="125" mass="14750">MWDVILMIHELQLDQTRAKHRLKAKNGRQVKKKTWTIVEKRTRTYRKVISSSENSTDMGIEYADSDVTCYMEEDTLDNDEDNLDNVDDDLIERKEDNAEQANTFHLDEKTGFLKQRIDPNKKRSS</sequence>
<evidence type="ECO:0000256" key="1">
    <source>
        <dbReference type="SAM" id="MobiDB-lite"/>
    </source>
</evidence>
<keyword evidence="3" id="KW-1185">Reference proteome</keyword>
<accession>A0A8S3XCR1</accession>
<dbReference type="Proteomes" id="UP000691718">
    <property type="component" value="Unassembled WGS sequence"/>
</dbReference>
<feature type="region of interest" description="Disordered" evidence="1">
    <location>
        <begin position="97"/>
        <end position="125"/>
    </location>
</feature>
<feature type="compositionally biased region" description="Basic and acidic residues" evidence="1">
    <location>
        <begin position="105"/>
        <end position="125"/>
    </location>
</feature>
<comment type="caution">
    <text evidence="2">The sequence shown here is derived from an EMBL/GenBank/DDBJ whole genome shotgun (WGS) entry which is preliminary data.</text>
</comment>
<evidence type="ECO:0000313" key="3">
    <source>
        <dbReference type="Proteomes" id="UP000691718"/>
    </source>
</evidence>
<gene>
    <name evidence="2" type="ORF">PAPOLLO_LOCUS15765</name>
</gene>
<reference evidence="2" key="1">
    <citation type="submission" date="2021-04" db="EMBL/GenBank/DDBJ databases">
        <authorList>
            <person name="Tunstrom K."/>
        </authorList>
    </citation>
    <scope>NUCLEOTIDE SEQUENCE</scope>
</reference>
<proteinExistence type="predicted"/>
<dbReference type="AlphaFoldDB" id="A0A8S3XCR1"/>
<dbReference type="EMBL" id="CAJQZP010001037">
    <property type="protein sequence ID" value="CAG5012297.1"/>
    <property type="molecule type" value="Genomic_DNA"/>
</dbReference>
<protein>
    <submittedName>
        <fullName evidence="2">(apollo) hypothetical protein</fullName>
    </submittedName>
</protein>